<keyword evidence="3" id="KW-1185">Reference proteome</keyword>
<dbReference type="InterPro" id="IPR027417">
    <property type="entry name" value="P-loop_NTPase"/>
</dbReference>
<proteinExistence type="predicted"/>
<dbReference type="EMBL" id="JYON01000025">
    <property type="protein sequence ID" value="KJH70261.1"/>
    <property type="molecule type" value="Genomic_DNA"/>
</dbReference>
<evidence type="ECO:0000313" key="3">
    <source>
        <dbReference type="Proteomes" id="UP000032452"/>
    </source>
</evidence>
<dbReference type="Pfam" id="PF01656">
    <property type="entry name" value="CbiA"/>
    <property type="match status" value="1"/>
</dbReference>
<dbReference type="PIRSF" id="PIRSF009320">
    <property type="entry name" value="Nuc_binding_HP_1000"/>
    <property type="match status" value="1"/>
</dbReference>
<dbReference type="Proteomes" id="UP000032452">
    <property type="component" value="Unassembled WGS sequence"/>
</dbReference>
<dbReference type="Gene3D" id="3.40.50.300">
    <property type="entry name" value="P-loop containing nucleotide triphosphate hydrolases"/>
    <property type="match status" value="1"/>
</dbReference>
<dbReference type="CDD" id="cd02042">
    <property type="entry name" value="ParAB_family"/>
    <property type="match status" value="1"/>
</dbReference>
<name>A0A0D8ZSR5_9CYAN</name>
<dbReference type="PANTHER" id="PTHR13696">
    <property type="entry name" value="P-LOOP CONTAINING NUCLEOSIDE TRIPHOSPHATE HYDROLASE"/>
    <property type="match status" value="1"/>
</dbReference>
<dbReference type="STRING" id="1618023.UH38_19130"/>
<dbReference type="PATRIC" id="fig|1618023.3.peg.1828"/>
<comment type="caution">
    <text evidence="2">The sequence shown here is derived from an EMBL/GenBank/DDBJ whole genome shotgun (WGS) entry which is preliminary data.</text>
</comment>
<feature type="domain" description="CobQ/CobB/MinD/ParA nucleotide binding" evidence="1">
    <location>
        <begin position="3"/>
        <end position="173"/>
    </location>
</feature>
<dbReference type="RefSeq" id="WP_045056283.1">
    <property type="nucleotide sequence ID" value="NZ_CAWMDP010000018.1"/>
</dbReference>
<accession>A0A0D8ZSR5</accession>
<evidence type="ECO:0000313" key="2">
    <source>
        <dbReference type="EMBL" id="KJH70261.1"/>
    </source>
</evidence>
<organism evidence="2 3">
    <name type="scientific">Aliterella atlantica CENA595</name>
    <dbReference type="NCBI Taxonomy" id="1618023"/>
    <lineage>
        <taxon>Bacteria</taxon>
        <taxon>Bacillati</taxon>
        <taxon>Cyanobacteriota</taxon>
        <taxon>Cyanophyceae</taxon>
        <taxon>Chroococcidiopsidales</taxon>
        <taxon>Aliterellaceae</taxon>
        <taxon>Aliterella</taxon>
    </lineage>
</organism>
<dbReference type="SUPFAM" id="SSF52540">
    <property type="entry name" value="P-loop containing nucleoside triphosphate hydrolases"/>
    <property type="match status" value="1"/>
</dbReference>
<dbReference type="InterPro" id="IPR002586">
    <property type="entry name" value="CobQ/CobB/MinD/ParA_Nub-bd_dom"/>
</dbReference>
<gene>
    <name evidence="2" type="ORF">UH38_19130</name>
</gene>
<sequence length="197" mass="21398">MIITVASFKGGVGKTTTAVHLAAYLQPKGETLLIDGDPNRSATGWAKRGNLPFKVIDERQAAKHAPKYQHIVIDTQARPEQEDLEALAEGCDLLVLPTTPDALSLDALMQTVDALKSLGTEKYRILITRIPPKPRRDGAEAREMLSDAGLPLFKGGVREGVAFQKAALAGVPVNAVSDPRARIAWRDYQHIGQEIIK</sequence>
<dbReference type="InterPro" id="IPR050678">
    <property type="entry name" value="DNA_Partitioning_ATPase"/>
</dbReference>
<reference evidence="2 3" key="1">
    <citation type="submission" date="2015-02" db="EMBL/GenBank/DDBJ databases">
        <title>Draft genome of a novel marine cyanobacterium (Chroococcales) isolated from South Atlantic Ocean.</title>
        <authorList>
            <person name="Rigonato J."/>
            <person name="Alvarenga D.O."/>
            <person name="Branco L.H."/>
            <person name="Varani A.M."/>
            <person name="Brandini F.P."/>
            <person name="Fiore M.F."/>
        </authorList>
    </citation>
    <scope>NUCLEOTIDE SEQUENCE [LARGE SCALE GENOMIC DNA]</scope>
    <source>
        <strain evidence="2 3">CENA595</strain>
    </source>
</reference>
<dbReference type="OrthoDB" id="9804460at2"/>
<protein>
    <submittedName>
        <fullName evidence="2">Chromosome partitioning protein ParA</fullName>
    </submittedName>
</protein>
<evidence type="ECO:0000259" key="1">
    <source>
        <dbReference type="Pfam" id="PF01656"/>
    </source>
</evidence>
<dbReference type="AlphaFoldDB" id="A0A0D8ZSR5"/>
<dbReference type="PANTHER" id="PTHR13696:SF96">
    <property type="entry name" value="COBQ_COBB_MIND_PARA NUCLEOTIDE BINDING DOMAIN-CONTAINING PROTEIN"/>
    <property type="match status" value="1"/>
</dbReference>